<reference evidence="1 2" key="1">
    <citation type="submission" date="2017-02" db="EMBL/GenBank/DDBJ databases">
        <authorList>
            <person name="Peterson S.W."/>
        </authorList>
    </citation>
    <scope>NUCLEOTIDE SEQUENCE [LARGE SCALE GENOMIC DNA]</scope>
    <source>
        <strain evidence="1 2">DSM 24412</strain>
    </source>
</reference>
<dbReference type="PROSITE" id="PS51257">
    <property type="entry name" value="PROKAR_LIPOPROTEIN"/>
    <property type="match status" value="1"/>
</dbReference>
<dbReference type="KEGG" id="asx:CDL62_04945"/>
<dbReference type="AlphaFoldDB" id="A0A1T5HT42"/>
<dbReference type="Proteomes" id="UP000191055">
    <property type="component" value="Unassembled WGS sequence"/>
</dbReference>
<protein>
    <recommendedName>
        <fullName evidence="3">DUF4249 domain-containing protein</fullName>
    </recommendedName>
</protein>
<name>A0A1T5HT42_9BACT</name>
<dbReference type="STRING" id="889453.SAMN03080601_03131"/>
<proteinExistence type="predicted"/>
<keyword evidence="2" id="KW-1185">Reference proteome</keyword>
<dbReference type="OrthoDB" id="1115009at2"/>
<dbReference type="RefSeq" id="WP_079558799.1">
    <property type="nucleotide sequence ID" value="NZ_CP021904.1"/>
</dbReference>
<evidence type="ECO:0000313" key="1">
    <source>
        <dbReference type="EMBL" id="SKC23846.1"/>
    </source>
</evidence>
<sequence length="316" mass="36561">MRVLIFSLVFIVFGCEQEVEVDLTKGFEPEIVVSSFFSPQDSIRVLVTLTQPAYSNRYRRVRVSSAWLEDGFNQRHQLIVDEHFFDTDLLSSGIPDFTPGSAVTLVVESDELDKLVTAVDTIPQPAYLRGFEIIPVKDEHFYYVGGTIIPPIMDDENDLYYEIILYSTEREPDDSNHHFYKYDYPFSHHYLITREDYYPGVMLIGAVGPPTLLWRSNKREPFYIDFYYDSPSIHWNPIDGYRFPKHHLKIELRTVSKTYFDYKTSLYRQQYAVEGDFLYGLAPPVSVRSNVVGGTGIFAGFCKVDTVIPLEARSFK</sequence>
<evidence type="ECO:0000313" key="2">
    <source>
        <dbReference type="Proteomes" id="UP000191055"/>
    </source>
</evidence>
<dbReference type="Pfam" id="PF14054">
    <property type="entry name" value="DUF4249"/>
    <property type="match status" value="1"/>
</dbReference>
<dbReference type="InterPro" id="IPR025345">
    <property type="entry name" value="DUF4249"/>
</dbReference>
<dbReference type="EMBL" id="FUYV01000022">
    <property type="protein sequence ID" value="SKC23846.1"/>
    <property type="molecule type" value="Genomic_DNA"/>
</dbReference>
<organism evidence="1 2">
    <name type="scientific">Alkalitalea saponilacus</name>
    <dbReference type="NCBI Taxonomy" id="889453"/>
    <lineage>
        <taxon>Bacteria</taxon>
        <taxon>Pseudomonadati</taxon>
        <taxon>Bacteroidota</taxon>
        <taxon>Bacteroidia</taxon>
        <taxon>Marinilabiliales</taxon>
        <taxon>Marinilabiliaceae</taxon>
        <taxon>Alkalitalea</taxon>
    </lineage>
</organism>
<accession>A0A1T5HT42</accession>
<gene>
    <name evidence="1" type="ORF">SAMN03080601_03131</name>
</gene>
<evidence type="ECO:0008006" key="3">
    <source>
        <dbReference type="Google" id="ProtNLM"/>
    </source>
</evidence>